<name>A0A1F5NJL1_9BACT</name>
<keyword evidence="1" id="KW-0472">Membrane</keyword>
<sequence>MFKFVKKEHYKKGLHQGKIVITYSVSEIIIGSLLVFATFLHIYIYLSTVAASKRTRENISTYIPTAEHQTQTKTNVKGAQ</sequence>
<dbReference type="Proteomes" id="UP000176864">
    <property type="component" value="Unassembled WGS sequence"/>
</dbReference>
<protein>
    <submittedName>
        <fullName evidence="2">Uncharacterized protein</fullName>
    </submittedName>
</protein>
<keyword evidence="1" id="KW-0812">Transmembrane</keyword>
<accession>A0A1F5NJL1</accession>
<evidence type="ECO:0000313" key="2">
    <source>
        <dbReference type="EMBL" id="OGE77724.1"/>
    </source>
</evidence>
<reference evidence="2 3" key="1">
    <citation type="journal article" date="2016" name="Nat. Commun.">
        <title>Thousands of microbial genomes shed light on interconnected biogeochemical processes in an aquifer system.</title>
        <authorList>
            <person name="Anantharaman K."/>
            <person name="Brown C.T."/>
            <person name="Hug L.A."/>
            <person name="Sharon I."/>
            <person name="Castelle C.J."/>
            <person name="Probst A.J."/>
            <person name="Thomas B.C."/>
            <person name="Singh A."/>
            <person name="Wilkins M.J."/>
            <person name="Karaoz U."/>
            <person name="Brodie E.L."/>
            <person name="Williams K.H."/>
            <person name="Hubbard S.S."/>
            <person name="Banfield J.F."/>
        </authorList>
    </citation>
    <scope>NUCLEOTIDE SEQUENCE [LARGE SCALE GENOMIC DNA]</scope>
</reference>
<keyword evidence="1" id="KW-1133">Transmembrane helix</keyword>
<organism evidence="2 3">
    <name type="scientific">Candidatus Doudnabacteria bacterium RIFCSPHIGHO2_01_FULL_46_14</name>
    <dbReference type="NCBI Taxonomy" id="1817824"/>
    <lineage>
        <taxon>Bacteria</taxon>
        <taxon>Candidatus Doudnaibacteriota</taxon>
    </lineage>
</organism>
<evidence type="ECO:0000256" key="1">
    <source>
        <dbReference type="SAM" id="Phobius"/>
    </source>
</evidence>
<dbReference type="AlphaFoldDB" id="A0A1F5NJL1"/>
<evidence type="ECO:0000313" key="3">
    <source>
        <dbReference type="Proteomes" id="UP000176864"/>
    </source>
</evidence>
<proteinExistence type="predicted"/>
<comment type="caution">
    <text evidence="2">The sequence shown here is derived from an EMBL/GenBank/DDBJ whole genome shotgun (WGS) entry which is preliminary data.</text>
</comment>
<gene>
    <name evidence="2" type="ORF">A2751_01550</name>
</gene>
<dbReference type="EMBL" id="MFEK01000016">
    <property type="protein sequence ID" value="OGE77724.1"/>
    <property type="molecule type" value="Genomic_DNA"/>
</dbReference>
<feature type="transmembrane region" description="Helical" evidence="1">
    <location>
        <begin position="20"/>
        <end position="46"/>
    </location>
</feature>